<dbReference type="SUPFAM" id="SSF51735">
    <property type="entry name" value="NAD(P)-binding Rossmann-fold domains"/>
    <property type="match status" value="1"/>
</dbReference>
<dbReference type="RefSeq" id="WP_144933274.1">
    <property type="nucleotide sequence ID" value="NZ_JBHTIU010000003.1"/>
</dbReference>
<dbReference type="HAMAP" id="MF_01925">
    <property type="entry name" value="P5C_reductase"/>
    <property type="match status" value="1"/>
</dbReference>
<accession>A0ABW3D7F5</accession>
<evidence type="ECO:0000256" key="6">
    <source>
        <dbReference type="NCBIfam" id="TIGR00112"/>
    </source>
</evidence>
<name>A0ABW3D7F5_9BACL</name>
<dbReference type="InterPro" id="IPR008927">
    <property type="entry name" value="6-PGluconate_DH-like_C_sf"/>
</dbReference>
<comment type="caution">
    <text evidence="10">The sequence shown here is derived from an EMBL/GenBank/DDBJ whole genome shotgun (WGS) entry which is preliminary data.</text>
</comment>
<dbReference type="SUPFAM" id="SSF48179">
    <property type="entry name" value="6-phosphogluconate dehydrogenase C-terminal domain-like"/>
    <property type="match status" value="1"/>
</dbReference>
<dbReference type="InterPro" id="IPR053790">
    <property type="entry name" value="P5CR-like_CS"/>
</dbReference>
<dbReference type="PANTHER" id="PTHR11645:SF0">
    <property type="entry name" value="PYRROLINE-5-CARBOXYLATE REDUCTASE 3"/>
    <property type="match status" value="1"/>
</dbReference>
<dbReference type="Pfam" id="PF03807">
    <property type="entry name" value="F420_oxidored"/>
    <property type="match status" value="1"/>
</dbReference>
<dbReference type="PANTHER" id="PTHR11645">
    <property type="entry name" value="PYRROLINE-5-CARBOXYLATE REDUCTASE"/>
    <property type="match status" value="1"/>
</dbReference>
<comment type="catalytic activity">
    <reaction evidence="5 7">
        <text>L-proline + NADP(+) = (S)-1-pyrroline-5-carboxylate + NADPH + 2 H(+)</text>
        <dbReference type="Rhea" id="RHEA:14109"/>
        <dbReference type="ChEBI" id="CHEBI:15378"/>
        <dbReference type="ChEBI" id="CHEBI:17388"/>
        <dbReference type="ChEBI" id="CHEBI:57783"/>
        <dbReference type="ChEBI" id="CHEBI:58349"/>
        <dbReference type="ChEBI" id="CHEBI:60039"/>
        <dbReference type="EC" id="1.5.1.2"/>
    </reaction>
</comment>
<protein>
    <recommendedName>
        <fullName evidence="5 6">Pyrroline-5-carboxylate reductase</fullName>
        <shortName evidence="5">P5C reductase</shortName>
        <shortName evidence="5">P5CR</shortName>
        <ecNumber evidence="5 6">1.5.1.2</ecNumber>
    </recommendedName>
    <alternativeName>
        <fullName evidence="5">PCA reductase</fullName>
    </alternativeName>
</protein>
<feature type="domain" description="Pyrroline-5-carboxylate reductase dimerisation" evidence="9">
    <location>
        <begin position="171"/>
        <end position="274"/>
    </location>
</feature>
<dbReference type="Pfam" id="PF14748">
    <property type="entry name" value="P5CR_dimer"/>
    <property type="match status" value="1"/>
</dbReference>
<comment type="catalytic activity">
    <reaction evidence="5">
        <text>L-proline + NAD(+) = (S)-1-pyrroline-5-carboxylate + NADH + 2 H(+)</text>
        <dbReference type="Rhea" id="RHEA:14105"/>
        <dbReference type="ChEBI" id="CHEBI:15378"/>
        <dbReference type="ChEBI" id="CHEBI:17388"/>
        <dbReference type="ChEBI" id="CHEBI:57540"/>
        <dbReference type="ChEBI" id="CHEBI:57945"/>
        <dbReference type="ChEBI" id="CHEBI:60039"/>
        <dbReference type="EC" id="1.5.1.2"/>
    </reaction>
</comment>
<dbReference type="GO" id="GO:0004735">
    <property type="term" value="F:pyrroline-5-carboxylate reductase activity"/>
    <property type="evidence" value="ECO:0007669"/>
    <property type="project" value="UniProtKB-EC"/>
</dbReference>
<dbReference type="Proteomes" id="UP001597120">
    <property type="component" value="Unassembled WGS sequence"/>
</dbReference>
<evidence type="ECO:0000313" key="11">
    <source>
        <dbReference type="Proteomes" id="UP001597120"/>
    </source>
</evidence>
<dbReference type="InterPro" id="IPR036291">
    <property type="entry name" value="NAD(P)-bd_dom_sf"/>
</dbReference>
<evidence type="ECO:0000256" key="5">
    <source>
        <dbReference type="HAMAP-Rule" id="MF_01925"/>
    </source>
</evidence>
<keyword evidence="5" id="KW-0963">Cytoplasm</keyword>
<evidence type="ECO:0000259" key="9">
    <source>
        <dbReference type="Pfam" id="PF14748"/>
    </source>
</evidence>
<comment type="pathway">
    <text evidence="5 7">Amino-acid biosynthesis; L-proline biosynthesis; L-proline from L-glutamate 5-semialdehyde: step 1/1.</text>
</comment>
<keyword evidence="5 7" id="KW-0028">Amino-acid biosynthesis</keyword>
<dbReference type="Gene3D" id="3.40.50.720">
    <property type="entry name" value="NAD(P)-binding Rossmann-like Domain"/>
    <property type="match status" value="1"/>
</dbReference>
<proteinExistence type="inferred from homology"/>
<dbReference type="InterPro" id="IPR028939">
    <property type="entry name" value="P5C_Rdtase_cat_N"/>
</dbReference>
<evidence type="ECO:0000256" key="1">
    <source>
        <dbReference type="ARBA" id="ARBA00005525"/>
    </source>
</evidence>
<gene>
    <name evidence="5 10" type="primary">proC</name>
    <name evidence="10" type="ORF">ACFQ03_01535</name>
</gene>
<evidence type="ECO:0000259" key="8">
    <source>
        <dbReference type="Pfam" id="PF03807"/>
    </source>
</evidence>
<keyword evidence="11" id="KW-1185">Reference proteome</keyword>
<dbReference type="NCBIfam" id="TIGR00112">
    <property type="entry name" value="proC"/>
    <property type="match status" value="1"/>
</dbReference>
<evidence type="ECO:0000256" key="4">
    <source>
        <dbReference type="ARBA" id="ARBA00023002"/>
    </source>
</evidence>
<evidence type="ECO:0000256" key="3">
    <source>
        <dbReference type="ARBA" id="ARBA00022857"/>
    </source>
</evidence>
<reference evidence="11" key="1">
    <citation type="journal article" date="2019" name="Int. J. Syst. Evol. Microbiol.">
        <title>The Global Catalogue of Microorganisms (GCM) 10K type strain sequencing project: providing services to taxonomists for standard genome sequencing and annotation.</title>
        <authorList>
            <consortium name="The Broad Institute Genomics Platform"/>
            <consortium name="The Broad Institute Genome Sequencing Center for Infectious Disease"/>
            <person name="Wu L."/>
            <person name="Ma J."/>
        </authorList>
    </citation>
    <scope>NUCLEOTIDE SEQUENCE [LARGE SCALE GENOMIC DNA]</scope>
    <source>
        <strain evidence="11">CCUG 57263</strain>
    </source>
</reference>
<evidence type="ECO:0000313" key="10">
    <source>
        <dbReference type="EMBL" id="MFD0867830.1"/>
    </source>
</evidence>
<dbReference type="InterPro" id="IPR000304">
    <property type="entry name" value="Pyrroline-COOH_reductase"/>
</dbReference>
<dbReference type="EC" id="1.5.1.2" evidence="5 6"/>
<dbReference type="PROSITE" id="PS00521">
    <property type="entry name" value="P5CR"/>
    <property type="match status" value="1"/>
</dbReference>
<keyword evidence="4 5" id="KW-0560">Oxidoreductase</keyword>
<organism evidence="10 11">
    <name type="scientific">Paenibacillus residui</name>
    <dbReference type="NCBI Taxonomy" id="629724"/>
    <lineage>
        <taxon>Bacteria</taxon>
        <taxon>Bacillati</taxon>
        <taxon>Bacillota</taxon>
        <taxon>Bacilli</taxon>
        <taxon>Bacillales</taxon>
        <taxon>Paenibacillaceae</taxon>
        <taxon>Paenibacillus</taxon>
    </lineage>
</organism>
<comment type="similarity">
    <text evidence="1 5 7">Belongs to the pyrroline-5-carboxylate reductase family.</text>
</comment>
<keyword evidence="3 5" id="KW-0521">NADP</keyword>
<dbReference type="Gene3D" id="1.10.3730.10">
    <property type="entry name" value="ProC C-terminal domain-like"/>
    <property type="match status" value="1"/>
</dbReference>
<feature type="domain" description="Pyrroline-5-carboxylate reductase catalytic N-terminal" evidence="8">
    <location>
        <begin position="10"/>
        <end position="108"/>
    </location>
</feature>
<dbReference type="EMBL" id="JBHTIU010000003">
    <property type="protein sequence ID" value="MFD0867830.1"/>
    <property type="molecule type" value="Genomic_DNA"/>
</dbReference>
<evidence type="ECO:0000256" key="2">
    <source>
        <dbReference type="ARBA" id="ARBA00022650"/>
    </source>
</evidence>
<dbReference type="InterPro" id="IPR029036">
    <property type="entry name" value="P5CR_dimer"/>
</dbReference>
<keyword evidence="2 5" id="KW-0641">Proline biosynthesis</keyword>
<sequence length="286" mass="30278">MNQTLAGKTILFIGAGAMAEAIIRGLVSLPGSNPERIIATNSSNRDRLTILCQKYGIRTGSGPEAVRRYTAEADIIVLAMKPKDAGAALEDLAPLVHPGQLVISVIAGLSIDTMENRLGRLIPIARCMPNTSCTIGMGATGLCFSANASGVYQEMAINLFSATGETIVVEEPLIDIVTGVSGSGPAYIYTFMEALMEAGIQGGLNQEQARKLTVQTVLGAASMVKATGEEPASLRQKVTSPNGTTQAALEVLDQYHFQEAIRSAVRRASDRAGEIGRTISEEMMKY</sequence>
<evidence type="ECO:0000256" key="7">
    <source>
        <dbReference type="RuleBase" id="RU003903"/>
    </source>
</evidence>
<dbReference type="PIRSF" id="PIRSF000193">
    <property type="entry name" value="Pyrrol-5-carb_rd"/>
    <property type="match status" value="1"/>
</dbReference>
<comment type="subcellular location">
    <subcellularLocation>
        <location evidence="5">Cytoplasm</location>
    </subcellularLocation>
</comment>
<comment type="function">
    <text evidence="5">Catalyzes the reduction of 1-pyrroline-5-carboxylate (PCA) to L-proline.</text>
</comment>